<keyword evidence="3" id="KW-0479">Metal-binding</keyword>
<dbReference type="PANTHER" id="PTHR11705">
    <property type="entry name" value="PROTEASE FAMILY M14 CARBOXYPEPTIDASE A,B"/>
    <property type="match status" value="1"/>
</dbReference>
<comment type="cofactor">
    <cofactor evidence="1">
        <name>Zn(2+)</name>
        <dbReference type="ChEBI" id="CHEBI:29105"/>
    </cofactor>
</comment>
<feature type="compositionally biased region" description="Low complexity" evidence="6">
    <location>
        <begin position="495"/>
        <end position="516"/>
    </location>
</feature>
<feature type="domain" description="Peptidase M14" evidence="9">
    <location>
        <begin position="27"/>
        <end position="343"/>
    </location>
</feature>
<evidence type="ECO:0000256" key="7">
    <source>
        <dbReference type="SAM" id="Phobius"/>
    </source>
</evidence>
<evidence type="ECO:0000256" key="3">
    <source>
        <dbReference type="ARBA" id="ARBA00022723"/>
    </source>
</evidence>
<feature type="region of interest" description="Disordered" evidence="6">
    <location>
        <begin position="634"/>
        <end position="662"/>
    </location>
</feature>
<organism evidence="11 12">
    <name type="scientific">Volvox reticuliferus</name>
    <dbReference type="NCBI Taxonomy" id="1737510"/>
    <lineage>
        <taxon>Eukaryota</taxon>
        <taxon>Viridiplantae</taxon>
        <taxon>Chlorophyta</taxon>
        <taxon>core chlorophytes</taxon>
        <taxon>Chlorophyceae</taxon>
        <taxon>CS clade</taxon>
        <taxon>Chlamydomonadales</taxon>
        <taxon>Volvocaceae</taxon>
        <taxon>Volvox</taxon>
    </lineage>
</organism>
<dbReference type="Gene3D" id="3.40.630.10">
    <property type="entry name" value="Zn peptidases"/>
    <property type="match status" value="1"/>
</dbReference>
<dbReference type="InterPro" id="IPR057246">
    <property type="entry name" value="CARBOXYPEPT_ZN_1"/>
</dbReference>
<keyword evidence="7" id="KW-0812">Transmembrane</keyword>
<keyword evidence="4" id="KW-0862">Zinc</keyword>
<dbReference type="GO" id="GO:0004181">
    <property type="term" value="F:metallocarboxypeptidase activity"/>
    <property type="evidence" value="ECO:0007669"/>
    <property type="project" value="InterPro"/>
</dbReference>
<evidence type="ECO:0000256" key="4">
    <source>
        <dbReference type="ARBA" id="ARBA00022833"/>
    </source>
</evidence>
<feature type="transmembrane region" description="Helical" evidence="7">
    <location>
        <begin position="775"/>
        <end position="795"/>
    </location>
</feature>
<comment type="caution">
    <text evidence="11">The sequence shown here is derived from an EMBL/GenBank/DDBJ whole genome shotgun (WGS) entry which is preliminary data.</text>
</comment>
<evidence type="ECO:0000313" key="11">
    <source>
        <dbReference type="EMBL" id="GIM03501.1"/>
    </source>
</evidence>
<dbReference type="OrthoDB" id="3626597at2759"/>
<dbReference type="SUPFAM" id="SSF53187">
    <property type="entry name" value="Zn-dependent exopeptidases"/>
    <property type="match status" value="1"/>
</dbReference>
<dbReference type="GO" id="GO:0005615">
    <property type="term" value="C:extracellular space"/>
    <property type="evidence" value="ECO:0007669"/>
    <property type="project" value="TreeGrafter"/>
</dbReference>
<dbReference type="Proteomes" id="UP000722791">
    <property type="component" value="Unassembled WGS sequence"/>
</dbReference>
<dbReference type="PROSITE" id="PS00132">
    <property type="entry name" value="CARBOXYPEPT_ZN_1"/>
    <property type="match status" value="1"/>
</dbReference>
<dbReference type="EMBL" id="BNCP01000025">
    <property type="protein sequence ID" value="GIL82687.1"/>
    <property type="molecule type" value="Genomic_DNA"/>
</dbReference>
<gene>
    <name evidence="10" type="ORF">Vretifemale_11573</name>
    <name evidence="11" type="ORF">Vretimale_8268</name>
</gene>
<evidence type="ECO:0000313" key="13">
    <source>
        <dbReference type="Proteomes" id="UP000747110"/>
    </source>
</evidence>
<feature type="chain" id="PRO_5035391380" description="Peptidase M14 domain-containing protein" evidence="8">
    <location>
        <begin position="25"/>
        <end position="816"/>
    </location>
</feature>
<keyword evidence="13" id="KW-1185">Reference proteome</keyword>
<accession>A0A8J4GAZ1</accession>
<evidence type="ECO:0000259" key="9">
    <source>
        <dbReference type="PROSITE" id="PS52035"/>
    </source>
</evidence>
<keyword evidence="7" id="KW-0472">Membrane</keyword>
<dbReference type="PANTHER" id="PTHR11705:SF119">
    <property type="entry name" value="OS02G0119300 PROTEIN"/>
    <property type="match status" value="1"/>
</dbReference>
<evidence type="ECO:0000313" key="12">
    <source>
        <dbReference type="Proteomes" id="UP000722791"/>
    </source>
</evidence>
<dbReference type="InterPro" id="IPR000834">
    <property type="entry name" value="Peptidase_M14"/>
</dbReference>
<reference evidence="11" key="1">
    <citation type="journal article" date="2021" name="Proc. Natl. Acad. Sci. U.S.A.">
        <title>Three genomes in the algal genus Volvox reveal the fate of a haploid sex-determining region after a transition to homothallism.</title>
        <authorList>
            <person name="Yamamoto K."/>
            <person name="Hamaji T."/>
            <person name="Kawai-Toyooka H."/>
            <person name="Matsuzaki R."/>
            <person name="Takahashi F."/>
            <person name="Nishimura Y."/>
            <person name="Kawachi M."/>
            <person name="Noguchi H."/>
            <person name="Minakuchi Y."/>
            <person name="Umen J.G."/>
            <person name="Toyoda A."/>
            <person name="Nozaki H."/>
        </authorList>
    </citation>
    <scope>NUCLEOTIDE SEQUENCE</scope>
    <source>
        <strain evidence="11">NIES-3785</strain>
        <strain evidence="10">NIES-3786</strain>
    </source>
</reference>
<evidence type="ECO:0000313" key="10">
    <source>
        <dbReference type="EMBL" id="GIL82687.1"/>
    </source>
</evidence>
<sequence>MDMSFFRALAALAFLLVVVPATTAHDQYSTLGDLLHWYAHSAQTRPSLVRYTELKEPGFEHAMLPLATFTDLSDKAWNQTKPSVLLVFGEHAREIITSEVGLWFSRVLVGDTAEIFSWAEWPEAFKPLGISSENIAATVQGWVRRILDNLVVKVLPVENVDGRQIWEGGNLCLRKTSKGVDLNRNYPFAFSIEPHHTEMYGGPHPFSEAQSRLIARIALEGGRVPKAYINVHSGEWAVYSGWDSKAAVGPGLPEDLSDLLIRSGDVCRCQAGPAGAVSNYLAFGTGMDFMYTQLGVPYALTYEVYGHGEAPYPSDPGRIPEGTHNKPLSEYPYVTDNGIARSVPRVEDILPPLHQQHQQHQQHQLHHARDAYKHEHRNVARQHHYRRQDHNRMSKTFASRLRRSADERVTEVEELPGSRGGASLEAAKGAGASAANGGKRQKALGSRGIIGWWIDAASRVSKMMLGGGSTDVGGDVTAVEVTTATSGGGDGRALSEASSSAMSSVSPSSDSRSSLSSFPISLGGRSMRRLAAAMKSGDGSNHAITVAGTSDALTSVSGAATSEAAVGAAWRARDLQTDVSSFSGPDGPILAMVRSQPGFHQGCFDMFNPTPGTAYRDVVSRWVVILLMTLDHVADPANPKPSPHPLPGTVLEGSGPGPWVGPRKRVESAAFGRRRLLEASTNAELLDDRSVRQNTGADSDLAAKPDTSTKLTDAQEDVLGASQGTATEAATVASTGKAGNVMVGSGGDSYGSADFDRRAQAGVYEVDPVMRQHSLVVFVALCCLGVVFVPWFLFVSNQITRPLPPASRRGRQSLTL</sequence>
<evidence type="ECO:0000256" key="1">
    <source>
        <dbReference type="ARBA" id="ARBA00001947"/>
    </source>
</evidence>
<feature type="active site" description="Proton donor/acceptor" evidence="5">
    <location>
        <position position="303"/>
    </location>
</feature>
<evidence type="ECO:0000256" key="8">
    <source>
        <dbReference type="SAM" id="SignalP"/>
    </source>
</evidence>
<dbReference type="CDD" id="cd06227">
    <property type="entry name" value="M14-CPA-like"/>
    <property type="match status" value="1"/>
</dbReference>
<proteinExistence type="inferred from homology"/>
<protein>
    <recommendedName>
        <fullName evidence="9">Peptidase M14 domain-containing protein</fullName>
    </recommendedName>
</protein>
<feature type="region of interest" description="Disordered" evidence="6">
    <location>
        <begin position="687"/>
        <end position="711"/>
    </location>
</feature>
<dbReference type="GO" id="GO:0006508">
    <property type="term" value="P:proteolysis"/>
    <property type="evidence" value="ECO:0007669"/>
    <property type="project" value="InterPro"/>
</dbReference>
<comment type="similarity">
    <text evidence="2 5">Belongs to the peptidase M14 family.</text>
</comment>
<dbReference type="AlphaFoldDB" id="A0A8J4GAZ1"/>
<feature type="signal peptide" evidence="8">
    <location>
        <begin position="1"/>
        <end position="24"/>
    </location>
</feature>
<dbReference type="GO" id="GO:0008270">
    <property type="term" value="F:zinc ion binding"/>
    <property type="evidence" value="ECO:0007669"/>
    <property type="project" value="InterPro"/>
</dbReference>
<evidence type="ECO:0000256" key="2">
    <source>
        <dbReference type="ARBA" id="ARBA00005988"/>
    </source>
</evidence>
<evidence type="ECO:0000256" key="6">
    <source>
        <dbReference type="SAM" id="MobiDB-lite"/>
    </source>
</evidence>
<dbReference type="EMBL" id="BNCQ01000014">
    <property type="protein sequence ID" value="GIM03501.1"/>
    <property type="molecule type" value="Genomic_DNA"/>
</dbReference>
<feature type="region of interest" description="Disordered" evidence="6">
    <location>
        <begin position="382"/>
        <end position="426"/>
    </location>
</feature>
<dbReference type="Proteomes" id="UP000747110">
    <property type="component" value="Unassembled WGS sequence"/>
</dbReference>
<keyword evidence="7" id="KW-1133">Transmembrane helix</keyword>
<dbReference type="SMART" id="SM00631">
    <property type="entry name" value="Zn_pept"/>
    <property type="match status" value="1"/>
</dbReference>
<keyword evidence="8" id="KW-0732">Signal</keyword>
<dbReference type="InterPro" id="IPR034269">
    <property type="entry name" value="At5g42320_M14_CPD"/>
</dbReference>
<dbReference type="Pfam" id="PF00246">
    <property type="entry name" value="Peptidase_M14"/>
    <property type="match status" value="1"/>
</dbReference>
<feature type="region of interest" description="Disordered" evidence="6">
    <location>
        <begin position="483"/>
        <end position="516"/>
    </location>
</feature>
<dbReference type="PROSITE" id="PS52035">
    <property type="entry name" value="PEPTIDASE_M14"/>
    <property type="match status" value="1"/>
</dbReference>
<name>A0A8J4GAZ1_9CHLO</name>
<evidence type="ECO:0000256" key="5">
    <source>
        <dbReference type="PROSITE-ProRule" id="PRU01379"/>
    </source>
</evidence>